<dbReference type="InterPro" id="IPR017451">
    <property type="entry name" value="F-box-assoc_interact_dom"/>
</dbReference>
<protein>
    <recommendedName>
        <fullName evidence="1">F-box domain-containing protein</fullName>
    </recommendedName>
</protein>
<dbReference type="Pfam" id="PF07734">
    <property type="entry name" value="FBA_1"/>
    <property type="match status" value="1"/>
</dbReference>
<evidence type="ECO:0000313" key="2">
    <source>
        <dbReference type="EMBL" id="KAL3533567.1"/>
    </source>
</evidence>
<dbReference type="NCBIfam" id="TIGR01640">
    <property type="entry name" value="F_box_assoc_1"/>
    <property type="match status" value="1"/>
</dbReference>
<proteinExistence type="predicted"/>
<name>A0ABD3AQS9_9GENT</name>
<dbReference type="PANTHER" id="PTHR31672:SF10">
    <property type="entry name" value="F-BOX DOMAIN-CONTAINING PROTEIN"/>
    <property type="match status" value="1"/>
</dbReference>
<dbReference type="Gene3D" id="1.20.1280.50">
    <property type="match status" value="1"/>
</dbReference>
<evidence type="ECO:0000313" key="3">
    <source>
        <dbReference type="Proteomes" id="UP001630127"/>
    </source>
</evidence>
<dbReference type="InterPro" id="IPR036047">
    <property type="entry name" value="F-box-like_dom_sf"/>
</dbReference>
<comment type="caution">
    <text evidence="2">The sequence shown here is derived from an EMBL/GenBank/DDBJ whole genome shotgun (WGS) entry which is preliminary data.</text>
</comment>
<dbReference type="InterPro" id="IPR006527">
    <property type="entry name" value="F-box-assoc_dom_typ1"/>
</dbReference>
<dbReference type="PANTHER" id="PTHR31672">
    <property type="entry name" value="BNACNNG10540D PROTEIN"/>
    <property type="match status" value="1"/>
</dbReference>
<evidence type="ECO:0000259" key="1">
    <source>
        <dbReference type="PROSITE" id="PS50181"/>
    </source>
</evidence>
<accession>A0ABD3AQS9</accession>
<gene>
    <name evidence="2" type="ORF">ACH5RR_007088</name>
</gene>
<dbReference type="SUPFAM" id="SSF81383">
    <property type="entry name" value="F-box domain"/>
    <property type="match status" value="1"/>
</dbReference>
<keyword evidence="3" id="KW-1185">Reference proteome</keyword>
<organism evidence="2 3">
    <name type="scientific">Cinchona calisaya</name>
    <dbReference type="NCBI Taxonomy" id="153742"/>
    <lineage>
        <taxon>Eukaryota</taxon>
        <taxon>Viridiplantae</taxon>
        <taxon>Streptophyta</taxon>
        <taxon>Embryophyta</taxon>
        <taxon>Tracheophyta</taxon>
        <taxon>Spermatophyta</taxon>
        <taxon>Magnoliopsida</taxon>
        <taxon>eudicotyledons</taxon>
        <taxon>Gunneridae</taxon>
        <taxon>Pentapetalae</taxon>
        <taxon>asterids</taxon>
        <taxon>lamiids</taxon>
        <taxon>Gentianales</taxon>
        <taxon>Rubiaceae</taxon>
        <taxon>Cinchonoideae</taxon>
        <taxon>Cinchoneae</taxon>
        <taxon>Cinchona</taxon>
    </lineage>
</organism>
<dbReference type="SMART" id="SM00256">
    <property type="entry name" value="FBOX"/>
    <property type="match status" value="1"/>
</dbReference>
<dbReference type="PROSITE" id="PS50181">
    <property type="entry name" value="FBOX"/>
    <property type="match status" value="1"/>
</dbReference>
<dbReference type="Proteomes" id="UP001630127">
    <property type="component" value="Unassembled WGS sequence"/>
</dbReference>
<dbReference type="EMBL" id="JBJUIK010000003">
    <property type="protein sequence ID" value="KAL3533567.1"/>
    <property type="molecule type" value="Genomic_DNA"/>
</dbReference>
<dbReference type="InterPro" id="IPR001810">
    <property type="entry name" value="F-box_dom"/>
</dbReference>
<reference evidence="2 3" key="1">
    <citation type="submission" date="2024-11" db="EMBL/GenBank/DDBJ databases">
        <title>A near-complete genome assembly of Cinchona calisaya.</title>
        <authorList>
            <person name="Lian D.C."/>
            <person name="Zhao X.W."/>
            <person name="Wei L."/>
        </authorList>
    </citation>
    <scope>NUCLEOTIDE SEQUENCE [LARGE SCALE GENOMIC DNA]</scope>
    <source>
        <tissue evidence="2">Nenye</tissue>
    </source>
</reference>
<feature type="domain" description="F-box" evidence="1">
    <location>
        <begin position="1"/>
        <end position="46"/>
    </location>
</feature>
<sequence length="374" mass="42806">MLPSCNLPGDVIANILTKLPVKSLLRFKLVCKSWCEFITSSYFIKLHLSNPITTHNLLILSHLNDYDVSEFSILTQNDNFPDADNLFVKMPPPFPLDPDEFLHVFDSCNGLVCLGLKIMPKLVLWNPATRKFRFVPLPERRTFGMPLPAMGLGYVEDTGDYKIVRIAQDYKLSEKMMAWVYTLSSDSWKQLDLCLVNMLMQLRAPVSVNGFLHWLTNRFVSGNFIVAFDVKEEVVRHIAVPDNYGSSFGIFRQLVVVKGCLSMVVFSESNAMSGGIEIWVMAEYGVKGSWSKQFTVEQFGVVARPLRSWKDGEILFRYQDEGSKKLMSYNSYNKRKQYFSNFNPYSFQVFNYVESLESVEGGRTREGAFREIVA</sequence>
<dbReference type="InterPro" id="IPR050796">
    <property type="entry name" value="SCF_F-box_component"/>
</dbReference>
<dbReference type="Pfam" id="PF00646">
    <property type="entry name" value="F-box"/>
    <property type="match status" value="1"/>
</dbReference>
<dbReference type="AlphaFoldDB" id="A0ABD3AQS9"/>
<dbReference type="CDD" id="cd22157">
    <property type="entry name" value="F-box_AtFBW1-like"/>
    <property type="match status" value="1"/>
</dbReference>